<dbReference type="AlphaFoldDB" id="A0A4C1ZG71"/>
<gene>
    <name evidence="1" type="ORF">EVAR_103708_1</name>
</gene>
<name>A0A4C1ZG71_EUMVA</name>
<organism evidence="1 2">
    <name type="scientific">Eumeta variegata</name>
    <name type="common">Bagworm moth</name>
    <name type="synonym">Eumeta japonica</name>
    <dbReference type="NCBI Taxonomy" id="151549"/>
    <lineage>
        <taxon>Eukaryota</taxon>
        <taxon>Metazoa</taxon>
        <taxon>Ecdysozoa</taxon>
        <taxon>Arthropoda</taxon>
        <taxon>Hexapoda</taxon>
        <taxon>Insecta</taxon>
        <taxon>Pterygota</taxon>
        <taxon>Neoptera</taxon>
        <taxon>Endopterygota</taxon>
        <taxon>Lepidoptera</taxon>
        <taxon>Glossata</taxon>
        <taxon>Ditrysia</taxon>
        <taxon>Tineoidea</taxon>
        <taxon>Psychidae</taxon>
        <taxon>Oiketicinae</taxon>
        <taxon>Eumeta</taxon>
    </lineage>
</organism>
<evidence type="ECO:0000313" key="2">
    <source>
        <dbReference type="Proteomes" id="UP000299102"/>
    </source>
</evidence>
<evidence type="ECO:0000313" key="1">
    <source>
        <dbReference type="EMBL" id="GBP87811.1"/>
    </source>
</evidence>
<sequence length="81" mass="8831">MSATVGCQSNDLQLLPKHSKLIALETFNPVTLSARTFINALAVITARRYREGTKFNGEAVPTSRSRRRHVVALLARGSAGH</sequence>
<dbReference type="EMBL" id="BGZK01001887">
    <property type="protein sequence ID" value="GBP87811.1"/>
    <property type="molecule type" value="Genomic_DNA"/>
</dbReference>
<keyword evidence="2" id="KW-1185">Reference proteome</keyword>
<comment type="caution">
    <text evidence="1">The sequence shown here is derived from an EMBL/GenBank/DDBJ whole genome shotgun (WGS) entry which is preliminary data.</text>
</comment>
<protein>
    <submittedName>
        <fullName evidence="1">Uncharacterized protein</fullName>
    </submittedName>
</protein>
<proteinExistence type="predicted"/>
<accession>A0A4C1ZG71</accession>
<dbReference type="Proteomes" id="UP000299102">
    <property type="component" value="Unassembled WGS sequence"/>
</dbReference>
<reference evidence="1 2" key="1">
    <citation type="journal article" date="2019" name="Commun. Biol.">
        <title>The bagworm genome reveals a unique fibroin gene that provides high tensile strength.</title>
        <authorList>
            <person name="Kono N."/>
            <person name="Nakamura H."/>
            <person name="Ohtoshi R."/>
            <person name="Tomita M."/>
            <person name="Numata K."/>
            <person name="Arakawa K."/>
        </authorList>
    </citation>
    <scope>NUCLEOTIDE SEQUENCE [LARGE SCALE GENOMIC DNA]</scope>
</reference>